<feature type="region of interest" description="Disordered" evidence="1">
    <location>
        <begin position="133"/>
        <end position="155"/>
    </location>
</feature>
<feature type="compositionally biased region" description="Acidic residues" evidence="1">
    <location>
        <begin position="133"/>
        <end position="144"/>
    </location>
</feature>
<dbReference type="EMBL" id="JADNRY010000181">
    <property type="protein sequence ID" value="KAF9062137.1"/>
    <property type="molecule type" value="Genomic_DNA"/>
</dbReference>
<dbReference type="AlphaFoldDB" id="A0A9P5PFA9"/>
<dbReference type="Gene3D" id="3.40.1410.10">
    <property type="entry name" value="Chorismate lyase-like"/>
    <property type="match status" value="1"/>
</dbReference>
<evidence type="ECO:0000256" key="1">
    <source>
        <dbReference type="SAM" id="MobiDB-lite"/>
    </source>
</evidence>
<dbReference type="OrthoDB" id="5673at2759"/>
<evidence type="ECO:0000313" key="3">
    <source>
        <dbReference type="Proteomes" id="UP000772434"/>
    </source>
</evidence>
<dbReference type="Proteomes" id="UP000772434">
    <property type="component" value="Unassembled WGS sequence"/>
</dbReference>
<comment type="caution">
    <text evidence="2">The sequence shown here is derived from an EMBL/GenBank/DDBJ whole genome shotgun (WGS) entry which is preliminary data.</text>
</comment>
<evidence type="ECO:0000313" key="2">
    <source>
        <dbReference type="EMBL" id="KAF9062137.1"/>
    </source>
</evidence>
<protein>
    <submittedName>
        <fullName evidence="2">Uncharacterized protein</fullName>
    </submittedName>
</protein>
<dbReference type="SUPFAM" id="SSF64288">
    <property type="entry name" value="Chorismate lyase-like"/>
    <property type="match status" value="1"/>
</dbReference>
<keyword evidence="3" id="KW-1185">Reference proteome</keyword>
<organism evidence="2 3">
    <name type="scientific">Rhodocollybia butyracea</name>
    <dbReference type="NCBI Taxonomy" id="206335"/>
    <lineage>
        <taxon>Eukaryota</taxon>
        <taxon>Fungi</taxon>
        <taxon>Dikarya</taxon>
        <taxon>Basidiomycota</taxon>
        <taxon>Agaricomycotina</taxon>
        <taxon>Agaricomycetes</taxon>
        <taxon>Agaricomycetidae</taxon>
        <taxon>Agaricales</taxon>
        <taxon>Marasmiineae</taxon>
        <taxon>Omphalotaceae</taxon>
        <taxon>Rhodocollybia</taxon>
    </lineage>
</organism>
<name>A0A9P5PFA9_9AGAR</name>
<gene>
    <name evidence="2" type="ORF">BDP27DRAFT_1385203</name>
</gene>
<sequence length="214" mass="23551">MSSLKESWSTSQTIVRVEHPQRYTGLERIILAAQGDLQRLLSAYFANTITVQVVSLTNSPRLSPASPSNPITQQRQVLLKCRNVVVCTATSTVTLTSPECERIILDEGYAIGQAFRSMGRVPEFRLVKVMSGLEDEEGEGEGEQGEGMQGERDKGEGEQMLKRVYTLGSPGIDCLILEEFPSRDMFVDGDKWISREIARCARNAASDTDGSGSE</sequence>
<dbReference type="InterPro" id="IPR028978">
    <property type="entry name" value="Chorismate_lyase_/UTRA_dom_sf"/>
</dbReference>
<proteinExistence type="predicted"/>
<reference evidence="2" key="1">
    <citation type="submission" date="2020-11" db="EMBL/GenBank/DDBJ databases">
        <authorList>
            <consortium name="DOE Joint Genome Institute"/>
            <person name="Ahrendt S."/>
            <person name="Riley R."/>
            <person name="Andreopoulos W."/>
            <person name="Labutti K."/>
            <person name="Pangilinan J."/>
            <person name="Ruiz-Duenas F.J."/>
            <person name="Barrasa J.M."/>
            <person name="Sanchez-Garcia M."/>
            <person name="Camarero S."/>
            <person name="Miyauchi S."/>
            <person name="Serrano A."/>
            <person name="Linde D."/>
            <person name="Babiker R."/>
            <person name="Drula E."/>
            <person name="Ayuso-Fernandez I."/>
            <person name="Pacheco R."/>
            <person name="Padilla G."/>
            <person name="Ferreira P."/>
            <person name="Barriuso J."/>
            <person name="Kellner H."/>
            <person name="Castanera R."/>
            <person name="Alfaro M."/>
            <person name="Ramirez L."/>
            <person name="Pisabarro A.G."/>
            <person name="Kuo A."/>
            <person name="Tritt A."/>
            <person name="Lipzen A."/>
            <person name="He G."/>
            <person name="Yan M."/>
            <person name="Ng V."/>
            <person name="Cullen D."/>
            <person name="Martin F."/>
            <person name="Rosso M.-N."/>
            <person name="Henrissat B."/>
            <person name="Hibbett D."/>
            <person name="Martinez A.T."/>
            <person name="Grigoriev I.V."/>
        </authorList>
    </citation>
    <scope>NUCLEOTIDE SEQUENCE</scope>
    <source>
        <strain evidence="2">AH 40177</strain>
    </source>
</reference>
<accession>A0A9P5PFA9</accession>